<organism evidence="2 3">
    <name type="scientific">Entomortierella parvispora</name>
    <dbReference type="NCBI Taxonomy" id="205924"/>
    <lineage>
        <taxon>Eukaryota</taxon>
        <taxon>Fungi</taxon>
        <taxon>Fungi incertae sedis</taxon>
        <taxon>Mucoromycota</taxon>
        <taxon>Mortierellomycotina</taxon>
        <taxon>Mortierellomycetes</taxon>
        <taxon>Mortierellales</taxon>
        <taxon>Mortierellaceae</taxon>
        <taxon>Entomortierella</taxon>
    </lineage>
</organism>
<dbReference type="Proteomes" id="UP000827284">
    <property type="component" value="Unassembled WGS sequence"/>
</dbReference>
<keyword evidence="3" id="KW-1185">Reference proteome</keyword>
<protein>
    <submittedName>
        <fullName evidence="2">Uncharacterized protein</fullName>
    </submittedName>
</protein>
<proteinExistence type="predicted"/>
<keyword evidence="1" id="KW-0812">Transmembrane</keyword>
<dbReference type="PANTHER" id="PTHR40638:SF1">
    <property type="entry name" value="UPF0591 MEMBRANE PROTEIN C15E1.02C"/>
    <property type="match status" value="1"/>
</dbReference>
<feature type="transmembrane region" description="Helical" evidence="1">
    <location>
        <begin position="91"/>
        <end position="113"/>
    </location>
</feature>
<reference evidence="2" key="2">
    <citation type="journal article" date="2022" name="Microbiol. Resour. Announc.">
        <title>Whole-Genome Sequence of Entomortierella parvispora E1425, a Mucoromycotan Fungus Associated with Burkholderiaceae-Related Endosymbiotic Bacteria.</title>
        <authorList>
            <person name="Herlambang A."/>
            <person name="Guo Y."/>
            <person name="Takashima Y."/>
            <person name="Narisawa K."/>
            <person name="Ohta H."/>
            <person name="Nishizawa T."/>
        </authorList>
    </citation>
    <scope>NUCLEOTIDE SEQUENCE</scope>
    <source>
        <strain evidence="2">E1425</strain>
    </source>
</reference>
<reference evidence="2" key="1">
    <citation type="submission" date="2021-11" db="EMBL/GenBank/DDBJ databases">
        <authorList>
            <person name="Herlambang A."/>
            <person name="Guo Y."/>
            <person name="Takashima Y."/>
            <person name="Nishizawa T."/>
        </authorList>
    </citation>
    <scope>NUCLEOTIDE SEQUENCE</scope>
    <source>
        <strain evidence="2">E1425</strain>
    </source>
</reference>
<dbReference type="EMBL" id="BQFW01000012">
    <property type="protein sequence ID" value="GJJ76764.1"/>
    <property type="molecule type" value="Genomic_DNA"/>
</dbReference>
<feature type="transmembrane region" description="Helical" evidence="1">
    <location>
        <begin position="125"/>
        <end position="143"/>
    </location>
</feature>
<dbReference type="AlphaFoldDB" id="A0A9P3LZZ0"/>
<gene>
    <name evidence="2" type="ORF">EMPS_09123</name>
</gene>
<dbReference type="InterPro" id="IPR013879">
    <property type="entry name" value="DUF1761"/>
</dbReference>
<evidence type="ECO:0000313" key="3">
    <source>
        <dbReference type="Proteomes" id="UP000827284"/>
    </source>
</evidence>
<keyword evidence="1" id="KW-0472">Membrane</keyword>
<keyword evidence="1" id="KW-1133">Transmembrane helix</keyword>
<comment type="caution">
    <text evidence="2">The sequence shown here is derived from an EMBL/GenBank/DDBJ whole genome shotgun (WGS) entry which is preliminary data.</text>
</comment>
<evidence type="ECO:0000256" key="1">
    <source>
        <dbReference type="SAM" id="Phobius"/>
    </source>
</evidence>
<evidence type="ECO:0000313" key="2">
    <source>
        <dbReference type="EMBL" id="GJJ76764.1"/>
    </source>
</evidence>
<accession>A0A9P3LZZ0</accession>
<sequence length="145" mass="15995">MIHIPFVNGGSVFIGALYNQLSGALVYGPLFGNVWLEAMNKDKGGEGWEGSDDCQKRVPVMLLKEFVLNAGKAWFTGLLLNLTQARTMSQAAQLGAFLYFGVLVPSIISESMWEQRPCDLQKFKFVSGFSSTILLACVLHWWGTA</sequence>
<dbReference type="Pfam" id="PF08570">
    <property type="entry name" value="DUF1761"/>
    <property type="match status" value="1"/>
</dbReference>
<dbReference type="OrthoDB" id="2344991at2759"/>
<dbReference type="PANTHER" id="PTHR40638">
    <property type="entry name" value="UPF0591 MEMBRANE PROTEIN C15E1.02C"/>
    <property type="match status" value="1"/>
</dbReference>
<name>A0A9P3LZZ0_9FUNG</name>